<feature type="transmembrane region" description="Helical" evidence="1">
    <location>
        <begin position="87"/>
        <end position="108"/>
    </location>
</feature>
<feature type="domain" description="Chlorhexidine efflux transporter" evidence="2">
    <location>
        <begin position="81"/>
        <end position="142"/>
    </location>
</feature>
<dbReference type="InterPro" id="IPR058208">
    <property type="entry name" value="PACE"/>
</dbReference>
<dbReference type="RefSeq" id="WP_345489049.1">
    <property type="nucleotide sequence ID" value="NZ_BAABHY010000001.1"/>
</dbReference>
<keyword evidence="1" id="KW-0472">Membrane</keyword>
<evidence type="ECO:0000313" key="4">
    <source>
        <dbReference type="Proteomes" id="UP001500171"/>
    </source>
</evidence>
<evidence type="ECO:0000313" key="3">
    <source>
        <dbReference type="EMBL" id="GAA5107167.1"/>
    </source>
</evidence>
<sequence>MKADNLQNKPKSKMELIFNAILYEICGSILASVLMKLISGYELVDTFFLSIMLSFIALFWNMIFNYLFDRYLIKKRGNIVKTAKDRILHGIGFEAIFAIFALAFIMFYKQVGFVEAMMMEAFFLIFFLVFTMIFTYIYDMCRAFVLKKFCHRKEHNKQTPYLS</sequence>
<feature type="transmembrane region" description="Helical" evidence="1">
    <location>
        <begin position="21"/>
        <end position="41"/>
    </location>
</feature>
<keyword evidence="1" id="KW-0812">Transmembrane</keyword>
<keyword evidence="1" id="KW-1133">Transmembrane helix</keyword>
<dbReference type="InterPro" id="IPR007896">
    <property type="entry name" value="BTP_bacteria"/>
</dbReference>
<protein>
    <submittedName>
        <fullName evidence="3">Multidrug/biocide efflux PACE transporter</fullName>
    </submittedName>
</protein>
<dbReference type="Proteomes" id="UP001500171">
    <property type="component" value="Unassembled WGS sequence"/>
</dbReference>
<evidence type="ECO:0000256" key="1">
    <source>
        <dbReference type="SAM" id="Phobius"/>
    </source>
</evidence>
<comment type="caution">
    <text evidence="3">The sequence shown here is derived from an EMBL/GenBank/DDBJ whole genome shotgun (WGS) entry which is preliminary data.</text>
</comment>
<feature type="transmembrane region" description="Helical" evidence="1">
    <location>
        <begin position="120"/>
        <end position="138"/>
    </location>
</feature>
<name>A0ABP9N3Y7_9GAMM</name>
<organism evidence="3 4">
    <name type="scientific">Orbus sasakiae</name>
    <dbReference type="NCBI Taxonomy" id="1078475"/>
    <lineage>
        <taxon>Bacteria</taxon>
        <taxon>Pseudomonadati</taxon>
        <taxon>Pseudomonadota</taxon>
        <taxon>Gammaproteobacteria</taxon>
        <taxon>Orbales</taxon>
        <taxon>Orbaceae</taxon>
        <taxon>Orbus</taxon>
    </lineage>
</organism>
<feature type="domain" description="Chlorhexidine efflux transporter" evidence="2">
    <location>
        <begin position="17"/>
        <end position="71"/>
    </location>
</feature>
<dbReference type="NCBIfam" id="NF033664">
    <property type="entry name" value="PACE_transport"/>
    <property type="match status" value="1"/>
</dbReference>
<keyword evidence="4" id="KW-1185">Reference proteome</keyword>
<proteinExistence type="predicted"/>
<reference evidence="4" key="1">
    <citation type="journal article" date="2019" name="Int. J. Syst. Evol. Microbiol.">
        <title>The Global Catalogue of Microorganisms (GCM) 10K type strain sequencing project: providing services to taxonomists for standard genome sequencing and annotation.</title>
        <authorList>
            <consortium name="The Broad Institute Genomics Platform"/>
            <consortium name="The Broad Institute Genome Sequencing Center for Infectious Disease"/>
            <person name="Wu L."/>
            <person name="Ma J."/>
        </authorList>
    </citation>
    <scope>NUCLEOTIDE SEQUENCE [LARGE SCALE GENOMIC DNA]</scope>
    <source>
        <strain evidence="4">JCM 18050</strain>
    </source>
</reference>
<feature type="transmembrane region" description="Helical" evidence="1">
    <location>
        <begin position="47"/>
        <end position="67"/>
    </location>
</feature>
<gene>
    <name evidence="3" type="ORF">GCM10023211_07960</name>
</gene>
<dbReference type="EMBL" id="BAABHY010000001">
    <property type="protein sequence ID" value="GAA5107167.1"/>
    <property type="molecule type" value="Genomic_DNA"/>
</dbReference>
<accession>A0ABP9N3Y7</accession>
<evidence type="ECO:0000259" key="2">
    <source>
        <dbReference type="Pfam" id="PF05232"/>
    </source>
</evidence>
<dbReference type="Pfam" id="PF05232">
    <property type="entry name" value="BTP"/>
    <property type="match status" value="2"/>
</dbReference>